<name>A0A5C7GH33_9FLAO</name>
<accession>A0A5C7GH33</accession>
<protein>
    <submittedName>
        <fullName evidence="1">Uncharacterized protein</fullName>
    </submittedName>
</protein>
<sequence length="167" mass="19444">MNSLKPLLIIFFISISAIGQNKWAETHSIVNPVTLNDIKVYDLTPELVTNLFSKPKEIKTIWSEYHDENMVYYIYENSYFQFWPNNLLQDLEIRDKKINNISVQINNHSVGDSLINLKRDYYKSTLNMSDNEVSIHLISSDFCITGSIITFKIANDLIEHIKLIDLN</sequence>
<dbReference type="OrthoDB" id="9923295at2"/>
<evidence type="ECO:0000313" key="1">
    <source>
        <dbReference type="EMBL" id="TXG36699.1"/>
    </source>
</evidence>
<evidence type="ECO:0000313" key="2">
    <source>
        <dbReference type="Proteomes" id="UP000321080"/>
    </source>
</evidence>
<keyword evidence="2" id="KW-1185">Reference proteome</keyword>
<dbReference type="Proteomes" id="UP000321080">
    <property type="component" value="Unassembled WGS sequence"/>
</dbReference>
<gene>
    <name evidence="1" type="ORF">FUA22_08950</name>
</gene>
<reference evidence="1 2" key="1">
    <citation type="submission" date="2019-08" db="EMBL/GenBank/DDBJ databases">
        <title>Seonamhaeicola sediminis sp. nov., isolated from marine sediment.</title>
        <authorList>
            <person name="Cao W.R."/>
        </authorList>
    </citation>
    <scope>NUCLEOTIDE SEQUENCE [LARGE SCALE GENOMIC DNA]</scope>
    <source>
        <strain evidence="1 2">1505</strain>
    </source>
</reference>
<proteinExistence type="predicted"/>
<dbReference type="EMBL" id="VRKQ01000010">
    <property type="protein sequence ID" value="TXG36699.1"/>
    <property type="molecule type" value="Genomic_DNA"/>
</dbReference>
<dbReference type="RefSeq" id="WP_147767624.1">
    <property type="nucleotide sequence ID" value="NZ_VRKQ01000010.1"/>
</dbReference>
<dbReference type="AlphaFoldDB" id="A0A5C7GH33"/>
<comment type="caution">
    <text evidence="1">The sequence shown here is derived from an EMBL/GenBank/DDBJ whole genome shotgun (WGS) entry which is preliminary data.</text>
</comment>
<organism evidence="1 2">
    <name type="scientific">Seonamhaeicola maritimus</name>
    <dbReference type="NCBI Taxonomy" id="2591822"/>
    <lineage>
        <taxon>Bacteria</taxon>
        <taxon>Pseudomonadati</taxon>
        <taxon>Bacteroidota</taxon>
        <taxon>Flavobacteriia</taxon>
        <taxon>Flavobacteriales</taxon>
        <taxon>Flavobacteriaceae</taxon>
    </lineage>
</organism>